<organism evidence="10">
    <name type="scientific">Arabidopsis lyrata subsp. lyrata</name>
    <name type="common">Lyre-leaved rock-cress</name>
    <dbReference type="NCBI Taxonomy" id="81972"/>
    <lineage>
        <taxon>Eukaryota</taxon>
        <taxon>Viridiplantae</taxon>
        <taxon>Streptophyta</taxon>
        <taxon>Embryophyta</taxon>
        <taxon>Tracheophyta</taxon>
        <taxon>Spermatophyta</taxon>
        <taxon>Magnoliopsida</taxon>
        <taxon>eudicotyledons</taxon>
        <taxon>Gunneridae</taxon>
        <taxon>Pentapetalae</taxon>
        <taxon>rosids</taxon>
        <taxon>malvids</taxon>
        <taxon>Brassicales</taxon>
        <taxon>Brassicaceae</taxon>
        <taxon>Camelineae</taxon>
        <taxon>Arabidopsis</taxon>
    </lineage>
</organism>
<comment type="cofactor">
    <cofactor evidence="1">
        <name>heme</name>
        <dbReference type="ChEBI" id="CHEBI:30413"/>
    </cofactor>
</comment>
<dbReference type="GO" id="GO:0016705">
    <property type="term" value="F:oxidoreductase activity, acting on paired donors, with incorporation or reduction of molecular oxygen"/>
    <property type="evidence" value="ECO:0007669"/>
    <property type="project" value="InterPro"/>
</dbReference>
<evidence type="ECO:0000313" key="9">
    <source>
        <dbReference type="EMBL" id="EFH48913.1"/>
    </source>
</evidence>
<dbReference type="GO" id="GO:0005506">
    <property type="term" value="F:iron ion binding"/>
    <property type="evidence" value="ECO:0007669"/>
    <property type="project" value="InterPro"/>
</dbReference>
<accession>D7M107</accession>
<protein>
    <recommendedName>
        <fullName evidence="11">Cytochrome P450 family protein</fullName>
    </recommendedName>
</protein>
<dbReference type="EMBL" id="GL348718">
    <property type="protein sequence ID" value="EFH48913.1"/>
    <property type="molecule type" value="Genomic_DNA"/>
</dbReference>
<dbReference type="GO" id="GO:0020037">
    <property type="term" value="F:heme binding"/>
    <property type="evidence" value="ECO:0007669"/>
    <property type="project" value="InterPro"/>
</dbReference>
<dbReference type="InterPro" id="IPR036396">
    <property type="entry name" value="Cyt_P450_sf"/>
</dbReference>
<evidence type="ECO:0000256" key="8">
    <source>
        <dbReference type="RuleBase" id="RU000461"/>
    </source>
</evidence>
<evidence type="ECO:0008006" key="11">
    <source>
        <dbReference type="Google" id="ProtNLM"/>
    </source>
</evidence>
<dbReference type="Proteomes" id="UP000008694">
    <property type="component" value="Unassembled WGS sequence"/>
</dbReference>
<keyword evidence="10" id="KW-1185">Reference proteome</keyword>
<evidence type="ECO:0000256" key="1">
    <source>
        <dbReference type="ARBA" id="ARBA00001971"/>
    </source>
</evidence>
<dbReference type="PROSITE" id="PS00086">
    <property type="entry name" value="CYTOCHROME_P450"/>
    <property type="match status" value="1"/>
</dbReference>
<gene>
    <name evidence="9" type="ORF">ARALYDRAFT_911627</name>
</gene>
<evidence type="ECO:0000256" key="6">
    <source>
        <dbReference type="ARBA" id="ARBA00023004"/>
    </source>
</evidence>
<dbReference type="GO" id="GO:0006629">
    <property type="term" value="P:lipid metabolic process"/>
    <property type="evidence" value="ECO:0007669"/>
    <property type="project" value="UniProtKB-ARBA"/>
</dbReference>
<comment type="similarity">
    <text evidence="2 8">Belongs to the cytochrome P450 family.</text>
</comment>
<reference evidence="10" key="1">
    <citation type="journal article" date="2011" name="Nat. Genet.">
        <title>The Arabidopsis lyrata genome sequence and the basis of rapid genome size change.</title>
        <authorList>
            <person name="Hu T.T."/>
            <person name="Pattyn P."/>
            <person name="Bakker E.G."/>
            <person name="Cao J."/>
            <person name="Cheng J.-F."/>
            <person name="Clark R.M."/>
            <person name="Fahlgren N."/>
            <person name="Fawcett J.A."/>
            <person name="Grimwood J."/>
            <person name="Gundlach H."/>
            <person name="Haberer G."/>
            <person name="Hollister J.D."/>
            <person name="Ossowski S."/>
            <person name="Ottilar R.P."/>
            <person name="Salamov A.A."/>
            <person name="Schneeberger K."/>
            <person name="Spannagl M."/>
            <person name="Wang X."/>
            <person name="Yang L."/>
            <person name="Nasrallah M.E."/>
            <person name="Bergelson J."/>
            <person name="Carrington J.C."/>
            <person name="Gaut B.S."/>
            <person name="Schmutz J."/>
            <person name="Mayer K.F.X."/>
            <person name="Van de Peer Y."/>
            <person name="Grigoriev I.V."/>
            <person name="Nordborg M."/>
            <person name="Weigel D."/>
            <person name="Guo Y.-L."/>
        </authorList>
    </citation>
    <scope>NUCLEOTIDE SEQUENCE [LARGE SCALE GENOMIC DNA]</scope>
    <source>
        <strain evidence="10">cv. MN47</strain>
    </source>
</reference>
<evidence type="ECO:0000256" key="2">
    <source>
        <dbReference type="ARBA" id="ARBA00010617"/>
    </source>
</evidence>
<dbReference type="SUPFAM" id="SSF48264">
    <property type="entry name" value="Cytochrome P450"/>
    <property type="match status" value="1"/>
</dbReference>
<evidence type="ECO:0000313" key="10">
    <source>
        <dbReference type="Proteomes" id="UP000008694"/>
    </source>
</evidence>
<keyword evidence="6 8" id="KW-0408">Iron</keyword>
<evidence type="ECO:0000256" key="3">
    <source>
        <dbReference type="ARBA" id="ARBA00022617"/>
    </source>
</evidence>
<dbReference type="InterPro" id="IPR017972">
    <property type="entry name" value="Cyt_P450_CS"/>
</dbReference>
<keyword evidence="3 8" id="KW-0349">Heme</keyword>
<dbReference type="Gramene" id="scaffold_603684.1">
    <property type="protein sequence ID" value="scaffold_603684.1"/>
    <property type="gene ID" value="scaffold_603684.1"/>
</dbReference>
<evidence type="ECO:0000256" key="4">
    <source>
        <dbReference type="ARBA" id="ARBA00022723"/>
    </source>
</evidence>
<keyword evidence="7 8" id="KW-0503">Monooxygenase</keyword>
<dbReference type="InterPro" id="IPR001128">
    <property type="entry name" value="Cyt_P450"/>
</dbReference>
<keyword evidence="4 8" id="KW-0479">Metal-binding</keyword>
<sequence>MIFTYALGRLQSLWEKMQENNKPEKWISEIGELRNELSSKFMIFNAGTRTCLGKNLVMTIMKTVAVEALRNYDIKIVEWQNIEPLPGLTLHMENGLKVTTSIIYDIKSCF</sequence>
<dbReference type="HOGENOM" id="CLU_001570_27_9_1"/>
<dbReference type="Pfam" id="PF00067">
    <property type="entry name" value="p450"/>
    <property type="match status" value="1"/>
</dbReference>
<dbReference type="AlphaFoldDB" id="D7M107"/>
<dbReference type="eggNOG" id="KOG0157">
    <property type="taxonomic scope" value="Eukaryota"/>
</dbReference>
<dbReference type="Gene3D" id="1.10.630.10">
    <property type="entry name" value="Cytochrome P450"/>
    <property type="match status" value="1"/>
</dbReference>
<proteinExistence type="inferred from homology"/>
<dbReference type="GO" id="GO:0004497">
    <property type="term" value="F:monooxygenase activity"/>
    <property type="evidence" value="ECO:0007669"/>
    <property type="project" value="UniProtKB-KW"/>
</dbReference>
<evidence type="ECO:0000256" key="5">
    <source>
        <dbReference type="ARBA" id="ARBA00023002"/>
    </source>
</evidence>
<dbReference type="PANTHER" id="PTHR24296">
    <property type="entry name" value="CYTOCHROME P450"/>
    <property type="match status" value="1"/>
</dbReference>
<evidence type="ECO:0000256" key="7">
    <source>
        <dbReference type="ARBA" id="ARBA00023033"/>
    </source>
</evidence>
<name>D7M107_ARALL</name>
<dbReference type="STRING" id="81972.D7M107"/>
<keyword evidence="5 8" id="KW-0560">Oxidoreductase</keyword>